<dbReference type="Pfam" id="PF00874">
    <property type="entry name" value="PRD"/>
    <property type="match status" value="1"/>
</dbReference>
<dbReference type="EMBL" id="JBETVU010000012">
    <property type="protein sequence ID" value="MES5150023.1"/>
    <property type="molecule type" value="Genomic_DNA"/>
</dbReference>
<dbReference type="RefSeq" id="WP_005718243.1">
    <property type="nucleotide sequence ID" value="NZ_CP033426.1"/>
</dbReference>
<dbReference type="InterPro" id="IPR011608">
    <property type="entry name" value="PRD"/>
</dbReference>
<feature type="domain" description="PTS EIIB type-2" evidence="6">
    <location>
        <begin position="411"/>
        <end position="501"/>
    </location>
</feature>
<dbReference type="Gene3D" id="1.10.10.10">
    <property type="entry name" value="Winged helix-like DNA-binding domain superfamily/Winged helix DNA-binding domain"/>
    <property type="match status" value="1"/>
</dbReference>
<dbReference type="InterPro" id="IPR013196">
    <property type="entry name" value="HTH_11"/>
</dbReference>
<dbReference type="InterPro" id="IPR013011">
    <property type="entry name" value="PTS_EIIB_2"/>
</dbReference>
<keyword evidence="3" id="KW-0805">Transcription regulation</keyword>
<dbReference type="SUPFAM" id="SSF63520">
    <property type="entry name" value="PTS-regulatory domain, PRD"/>
    <property type="match status" value="2"/>
</dbReference>
<gene>
    <name evidence="8" type="ORF">ABVC42_08910</name>
</gene>
<keyword evidence="5" id="KW-0804">Transcription</keyword>
<dbReference type="InterPro" id="IPR036388">
    <property type="entry name" value="WH-like_DNA-bd_sf"/>
</dbReference>
<evidence type="ECO:0000259" key="6">
    <source>
        <dbReference type="PROSITE" id="PS51099"/>
    </source>
</evidence>
<dbReference type="PANTHER" id="PTHR30185:SF13">
    <property type="entry name" value="LICABCH OPERON REGULATOR-RELATED"/>
    <property type="match status" value="1"/>
</dbReference>
<dbReference type="Pfam" id="PF05043">
    <property type="entry name" value="Mga"/>
    <property type="match status" value="1"/>
</dbReference>
<name>A0ABV2B9U7_9LACO</name>
<dbReference type="InterPro" id="IPR036095">
    <property type="entry name" value="PTS_EIIB-like_sf"/>
</dbReference>
<dbReference type="CDD" id="cd05568">
    <property type="entry name" value="PTS_IIB_bgl_like"/>
    <property type="match status" value="1"/>
</dbReference>
<protein>
    <submittedName>
        <fullName evidence="8">PRD domain-containing protein</fullName>
    </submittedName>
</protein>
<dbReference type="PROSITE" id="PS51372">
    <property type="entry name" value="PRD_2"/>
    <property type="match status" value="1"/>
</dbReference>
<sequence>MSITQPRLKSILTSLISKNNDTYISPKALAAKLGVTTRTLRSDIKNLNNSLKIYDVSIKNKRGHGLYLLINDREKFKSLVERIKESGIVTDGGDDYKKRLKDFLLLILTKPREIDDIISTMYISDSTVDKYLKEARKVAKNYHLKIQKDGDLLRMKGSESDIRSCIIDYIDNKRGNNYVRGFSKSEKVIFSDLDLNKLLTKVTNLIVALGLPMSDYSDKNITIHLALELARSKTNNQLRNFNRNIPYIREEYFDKVSKFFEEVFRSYELEYSEAEFHYFIYHLALNYPQLMLEHSNNDVKNKKIHDIVIEFLDRIKDDYVFNLMQDKELIRNLEKHLELLLKVKNINGQRKNPLLNVIVSTFPLAYEMTVTASPLIEHQLNMKLSPDELAFITLHVGASMERLYNNRWDKKRAALVCGSGTATAMLLKARLSSQFSEYLNIVGVYSLYEYQHSDLKNTDFVISTVPIYESKLPVIQVDLSNFQNDSNELYQYLVSVSDKNKVIMNL</sequence>
<accession>A0ABV2B9U7</accession>
<keyword evidence="1" id="KW-0808">Transferase</keyword>
<evidence type="ECO:0000256" key="3">
    <source>
        <dbReference type="ARBA" id="ARBA00023015"/>
    </source>
</evidence>
<keyword evidence="9" id="KW-1185">Reference proteome</keyword>
<organism evidence="8 9">
    <name type="scientific">Lactobacillus crispatus</name>
    <dbReference type="NCBI Taxonomy" id="47770"/>
    <lineage>
        <taxon>Bacteria</taxon>
        <taxon>Bacillati</taxon>
        <taxon>Bacillota</taxon>
        <taxon>Bacilli</taxon>
        <taxon>Lactobacillales</taxon>
        <taxon>Lactobacillaceae</taxon>
        <taxon>Lactobacillus</taxon>
    </lineage>
</organism>
<evidence type="ECO:0000313" key="9">
    <source>
        <dbReference type="Proteomes" id="UP001434419"/>
    </source>
</evidence>
<dbReference type="PROSITE" id="PS51099">
    <property type="entry name" value="PTS_EIIB_TYPE_2"/>
    <property type="match status" value="1"/>
</dbReference>
<dbReference type="InterPro" id="IPR050661">
    <property type="entry name" value="BglG_antiterminators"/>
</dbReference>
<comment type="caution">
    <text evidence="8">The sequence shown here is derived from an EMBL/GenBank/DDBJ whole genome shotgun (WGS) entry which is preliminary data.</text>
</comment>
<evidence type="ECO:0000256" key="5">
    <source>
        <dbReference type="ARBA" id="ARBA00023163"/>
    </source>
</evidence>
<proteinExistence type="predicted"/>
<evidence type="ECO:0000256" key="4">
    <source>
        <dbReference type="ARBA" id="ARBA00023159"/>
    </source>
</evidence>
<evidence type="ECO:0000313" key="8">
    <source>
        <dbReference type="EMBL" id="MES5150023.1"/>
    </source>
</evidence>
<dbReference type="Pfam" id="PF08279">
    <property type="entry name" value="HTH_11"/>
    <property type="match status" value="1"/>
</dbReference>
<evidence type="ECO:0000256" key="1">
    <source>
        <dbReference type="ARBA" id="ARBA00022679"/>
    </source>
</evidence>
<evidence type="ECO:0000259" key="7">
    <source>
        <dbReference type="PROSITE" id="PS51372"/>
    </source>
</evidence>
<dbReference type="Gene3D" id="3.40.50.2300">
    <property type="match status" value="1"/>
</dbReference>
<keyword evidence="2" id="KW-0677">Repeat</keyword>
<evidence type="ECO:0000256" key="2">
    <source>
        <dbReference type="ARBA" id="ARBA00022737"/>
    </source>
</evidence>
<dbReference type="InterPro" id="IPR036634">
    <property type="entry name" value="PRD_sf"/>
</dbReference>
<feature type="domain" description="PRD" evidence="7">
    <location>
        <begin position="299"/>
        <end position="406"/>
    </location>
</feature>
<dbReference type="Proteomes" id="UP001434419">
    <property type="component" value="Unassembled WGS sequence"/>
</dbReference>
<dbReference type="SUPFAM" id="SSF52794">
    <property type="entry name" value="PTS system IIB component-like"/>
    <property type="match status" value="1"/>
</dbReference>
<dbReference type="PANTHER" id="PTHR30185">
    <property type="entry name" value="CRYPTIC BETA-GLUCOSIDE BGL OPERON ANTITERMINATOR"/>
    <property type="match status" value="1"/>
</dbReference>
<dbReference type="Gene3D" id="1.10.1790.10">
    <property type="entry name" value="PRD domain"/>
    <property type="match status" value="1"/>
</dbReference>
<keyword evidence="4" id="KW-0010">Activator</keyword>
<reference evidence="8" key="1">
    <citation type="submission" date="2024-06" db="EMBL/GenBank/DDBJ databases">
        <title>Vaginal Lactobacillus fatty acid response mechanisms reveal a metabolite-targeted strategy for bacterial vaginosis treatment.</title>
        <authorList>
            <person name="Zhu M."/>
            <person name="Blainey P.C."/>
            <person name="Bloom S.M."/>
            <person name="Kwon D.S."/>
        </authorList>
    </citation>
    <scope>NUCLEOTIDE SEQUENCE</scope>
    <source>
        <strain evidence="8">194_F1_1</strain>
    </source>
</reference>
<dbReference type="InterPro" id="IPR007737">
    <property type="entry name" value="Mga_HTH"/>
</dbReference>